<evidence type="ECO:0000259" key="15">
    <source>
        <dbReference type="PROSITE" id="PS50979"/>
    </source>
</evidence>
<evidence type="ECO:0000256" key="12">
    <source>
        <dbReference type="PROSITE-ProRule" id="PRU00409"/>
    </source>
</evidence>
<geneLocation type="plasmid" evidence="17 19">
    <name>21</name>
</geneLocation>
<dbReference type="SUPFAM" id="SSF51230">
    <property type="entry name" value="Single hybrid motif"/>
    <property type="match status" value="1"/>
</dbReference>
<dbReference type="InterPro" id="IPR011054">
    <property type="entry name" value="Rudment_hybrid_motif"/>
</dbReference>
<dbReference type="SMART" id="SM00878">
    <property type="entry name" value="Biotin_carb_C"/>
    <property type="match status" value="1"/>
</dbReference>
<dbReference type="SUPFAM" id="SSF52440">
    <property type="entry name" value="PreATP-grasp domain"/>
    <property type="match status" value="1"/>
</dbReference>
<dbReference type="Pfam" id="PF02786">
    <property type="entry name" value="CPSase_L_D2"/>
    <property type="match status" value="1"/>
</dbReference>
<evidence type="ECO:0000256" key="8">
    <source>
        <dbReference type="ARBA" id="ARBA00022840"/>
    </source>
</evidence>
<keyword evidence="9" id="KW-0092">Biotin</keyword>
<reference evidence="17 19" key="2">
    <citation type="submission" date="2018-12" db="EMBL/GenBank/DDBJ databases">
        <authorList>
            <consortium name="Pathogen Informatics"/>
        </authorList>
    </citation>
    <scope>NUCLEOTIDE SEQUENCE [LARGE SCALE GENOMIC DNA]</scope>
    <source>
        <strain evidence="17 19">NCTC12735</strain>
        <plasmid evidence="19">21</plasmid>
    </source>
</reference>
<comment type="catalytic activity">
    <reaction evidence="11">
        <text>N(6)-biotinyl-L-lysyl-[protein] + hydrogencarbonate + ATP = N(6)-carboxybiotinyl-L-lysyl-[protein] + ADP + phosphate + H(+)</text>
        <dbReference type="Rhea" id="RHEA:13501"/>
        <dbReference type="Rhea" id="RHEA-COMP:10505"/>
        <dbReference type="Rhea" id="RHEA-COMP:10506"/>
        <dbReference type="ChEBI" id="CHEBI:15378"/>
        <dbReference type="ChEBI" id="CHEBI:17544"/>
        <dbReference type="ChEBI" id="CHEBI:30616"/>
        <dbReference type="ChEBI" id="CHEBI:43474"/>
        <dbReference type="ChEBI" id="CHEBI:83144"/>
        <dbReference type="ChEBI" id="CHEBI:83145"/>
        <dbReference type="ChEBI" id="CHEBI:456216"/>
        <dbReference type="EC" id="6.3.4.14"/>
    </reaction>
</comment>
<keyword evidence="18" id="KW-1185">Reference proteome</keyword>
<evidence type="ECO:0000256" key="6">
    <source>
        <dbReference type="ARBA" id="ARBA00022598"/>
    </source>
</evidence>
<proteinExistence type="predicted"/>
<comment type="function">
    <text evidence="2">This protein is a component of the acetyl coenzyme A carboxylase complex; first, biotin carboxylase catalyzes the carboxylation of the carrier protein and then the transcarboxylase transfers the carboxyl group to form malonyl-CoA.</text>
</comment>
<keyword evidence="7 12" id="KW-0547">Nucleotide-binding</keyword>
<comment type="pathway">
    <text evidence="3">Lipid metabolism; malonyl-CoA biosynthesis; malonyl-CoA from acetyl-CoA: step 1/1.</text>
</comment>
<organism evidence="16 18">
    <name type="scientific">Legionella adelaidensis</name>
    <dbReference type="NCBI Taxonomy" id="45056"/>
    <lineage>
        <taxon>Bacteria</taxon>
        <taxon>Pseudomonadati</taxon>
        <taxon>Pseudomonadota</taxon>
        <taxon>Gammaproteobacteria</taxon>
        <taxon>Legionellales</taxon>
        <taxon>Legionellaceae</taxon>
        <taxon>Legionella</taxon>
    </lineage>
</organism>
<dbReference type="SUPFAM" id="SSF51246">
    <property type="entry name" value="Rudiment single hybrid motif"/>
    <property type="match status" value="1"/>
</dbReference>
<dbReference type="InterPro" id="IPR005482">
    <property type="entry name" value="Biotin_COase_C"/>
</dbReference>
<dbReference type="Proteomes" id="UP000281170">
    <property type="component" value="Plasmid 21"/>
</dbReference>
<dbReference type="InterPro" id="IPR005479">
    <property type="entry name" value="CPAse_ATP-bd"/>
</dbReference>
<accession>A0A0W0R3C3</accession>
<dbReference type="PANTHER" id="PTHR18866:SF33">
    <property type="entry name" value="METHYLCROTONOYL-COA CARBOXYLASE SUBUNIT ALPHA, MITOCHONDRIAL-RELATED"/>
    <property type="match status" value="1"/>
</dbReference>
<keyword evidence="6" id="KW-0436">Ligase</keyword>
<evidence type="ECO:0000259" key="14">
    <source>
        <dbReference type="PROSITE" id="PS50975"/>
    </source>
</evidence>
<dbReference type="RefSeq" id="WP_058461326.1">
    <property type="nucleotide sequence ID" value="NZ_CAAAHS010000003.1"/>
</dbReference>
<dbReference type="GO" id="GO:0005524">
    <property type="term" value="F:ATP binding"/>
    <property type="evidence" value="ECO:0007669"/>
    <property type="project" value="UniProtKB-UniRule"/>
</dbReference>
<dbReference type="PROSITE" id="PS00866">
    <property type="entry name" value="CPSASE_1"/>
    <property type="match status" value="1"/>
</dbReference>
<dbReference type="PROSITE" id="PS00867">
    <property type="entry name" value="CPSASE_2"/>
    <property type="match status" value="1"/>
</dbReference>
<feature type="domain" description="Biotin carboxylation" evidence="15">
    <location>
        <begin position="1"/>
        <end position="445"/>
    </location>
</feature>
<evidence type="ECO:0000313" key="19">
    <source>
        <dbReference type="Proteomes" id="UP000281170"/>
    </source>
</evidence>
<dbReference type="KEGG" id="ladl:NCTC12735_01377"/>
<dbReference type="NCBIfam" id="NF006367">
    <property type="entry name" value="PRK08591.1"/>
    <property type="match status" value="1"/>
</dbReference>
<evidence type="ECO:0000256" key="1">
    <source>
        <dbReference type="ARBA" id="ARBA00001953"/>
    </source>
</evidence>
<evidence type="ECO:0000256" key="9">
    <source>
        <dbReference type="ARBA" id="ARBA00023267"/>
    </source>
</evidence>
<evidence type="ECO:0000256" key="5">
    <source>
        <dbReference type="ARBA" id="ARBA00017242"/>
    </source>
</evidence>
<name>A0A0W0R3C3_9GAMM</name>
<comment type="cofactor">
    <cofactor evidence="1">
        <name>biotin</name>
        <dbReference type="ChEBI" id="CHEBI:57586"/>
    </cofactor>
</comment>
<dbReference type="InterPro" id="IPR011764">
    <property type="entry name" value="Biotin_carboxylation_dom"/>
</dbReference>
<evidence type="ECO:0000313" key="18">
    <source>
        <dbReference type="Proteomes" id="UP000054859"/>
    </source>
</evidence>
<dbReference type="PANTHER" id="PTHR18866">
    <property type="entry name" value="CARBOXYLASE:PYRUVATE/ACETYL-COA/PROPIONYL-COA CARBOXYLASE"/>
    <property type="match status" value="1"/>
</dbReference>
<dbReference type="InterPro" id="IPR050856">
    <property type="entry name" value="Biotin_carboxylase_complex"/>
</dbReference>
<dbReference type="InterPro" id="IPR005481">
    <property type="entry name" value="BC-like_N"/>
</dbReference>
<evidence type="ECO:0000256" key="7">
    <source>
        <dbReference type="ARBA" id="ARBA00022741"/>
    </source>
</evidence>
<dbReference type="PATRIC" id="fig|45056.6.peg.237"/>
<evidence type="ECO:0000256" key="10">
    <source>
        <dbReference type="ARBA" id="ARBA00033786"/>
    </source>
</evidence>
<gene>
    <name evidence="16" type="primary">mccA</name>
    <name evidence="16" type="ORF">Lade_0232</name>
    <name evidence="17" type="ORF">NCTC12735_01377</name>
</gene>
<sequence>MFTKILIANRGEIACRIIRTARRMGIATVAVYSSADKDSLHVREADEAFYIGEAPASVSYLNIDSIIAVAKQSGAQAIHPGYGFLSENPRFAIACEQEGIIFIGPSVSAMEAMASKQYAKQILEGSDVPLTPGYHGQDQREKTLLQEAKKIGFPVLLKAAAGGGGKGMRSVYEENDFAMALASAKREAKSSFTDDTIIIEKLLLRPRHVEMQIMADNHGNVVHLFERDCSIQRRHQKIIEEAPAPNLSKKLRDGLAAAAIAVAKKIDYRGAGTIEFLVAEEHFYFMEMNTRLQVEHPVTEMITGLDLVEWQIRIAANEPLPLQQHEIVANGHAIECRVYAEDPGNDFLPSIGTIHFLKEPKGESIRIDTGVIEGSAISRFYDPMIAKLIVSGKTRQEAAQKLLQALKQYYIGGVKTNLSFLQAILRHPAFIEGNLSTDFLNKEKLSFTPIATKKALFWAACVEYFSLLQENQDPLWANTFAWQMHLSSSWFYSYRIDEEIFHMEVHPLANNEVVLKLHEETQQYSISKKGEVFYLYSQQESLHLYADRTSSHIHIYSEQGSFTVERFTWEKISESSGAGQLTAPMPSTIVAILKNKGDKIKAGESLVVLEAMKMEHTIHAPQDGLLIDIFYDVGAQVNEGAELVAMEFEQ</sequence>
<dbReference type="FunFam" id="3.30.1490.20:FF:000003">
    <property type="entry name" value="acetyl-CoA carboxylase isoform X1"/>
    <property type="match status" value="1"/>
</dbReference>
<evidence type="ECO:0000256" key="2">
    <source>
        <dbReference type="ARBA" id="ARBA00003761"/>
    </source>
</evidence>
<dbReference type="Pfam" id="PF02785">
    <property type="entry name" value="Biotin_carb_C"/>
    <property type="match status" value="1"/>
</dbReference>
<dbReference type="GO" id="GO:0004075">
    <property type="term" value="F:biotin carboxylase activity"/>
    <property type="evidence" value="ECO:0007669"/>
    <property type="project" value="UniProtKB-EC"/>
</dbReference>
<dbReference type="STRING" id="45056.Lade_0232"/>
<dbReference type="Gene3D" id="2.40.50.100">
    <property type="match status" value="1"/>
</dbReference>
<dbReference type="Gene3D" id="3.30.470.20">
    <property type="entry name" value="ATP-grasp fold, B domain"/>
    <property type="match status" value="1"/>
</dbReference>
<dbReference type="PROSITE" id="PS50975">
    <property type="entry name" value="ATP_GRASP"/>
    <property type="match status" value="1"/>
</dbReference>
<dbReference type="Proteomes" id="UP000054859">
    <property type="component" value="Unassembled WGS sequence"/>
</dbReference>
<dbReference type="InterPro" id="IPR000089">
    <property type="entry name" value="Biotin_lipoyl"/>
</dbReference>
<dbReference type="OrthoDB" id="9763189at2"/>
<comment type="subunit">
    <text evidence="4">Acetyl-CoA carboxylase is a heterohexamer of biotin carboxyl carrier protein, biotin carboxylase and the two subunits of carboxyl transferase in a 2:2 complex.</text>
</comment>
<dbReference type="CDD" id="cd06850">
    <property type="entry name" value="biotinyl_domain"/>
    <property type="match status" value="1"/>
</dbReference>
<dbReference type="InterPro" id="IPR011761">
    <property type="entry name" value="ATP-grasp"/>
</dbReference>
<feature type="domain" description="Lipoyl-binding" evidence="13">
    <location>
        <begin position="567"/>
        <end position="647"/>
    </location>
</feature>
<dbReference type="PROSITE" id="PS00188">
    <property type="entry name" value="BIOTIN"/>
    <property type="match status" value="1"/>
</dbReference>
<dbReference type="SUPFAM" id="SSF56059">
    <property type="entry name" value="Glutathione synthetase ATP-binding domain-like"/>
    <property type="match status" value="1"/>
</dbReference>
<evidence type="ECO:0000313" key="16">
    <source>
        <dbReference type="EMBL" id="KTC65574.1"/>
    </source>
</evidence>
<dbReference type="Pfam" id="PF00364">
    <property type="entry name" value="Biotin_lipoyl"/>
    <property type="match status" value="1"/>
</dbReference>
<dbReference type="PROSITE" id="PS50968">
    <property type="entry name" value="BIOTINYL_LIPOYL"/>
    <property type="match status" value="1"/>
</dbReference>
<dbReference type="EMBL" id="LR134430">
    <property type="protein sequence ID" value="VEH85742.1"/>
    <property type="molecule type" value="Genomic_DNA"/>
</dbReference>
<keyword evidence="17" id="KW-0614">Plasmid</keyword>
<evidence type="ECO:0000259" key="13">
    <source>
        <dbReference type="PROSITE" id="PS50968"/>
    </source>
</evidence>
<dbReference type="Pfam" id="PF00289">
    <property type="entry name" value="Biotin_carb_N"/>
    <property type="match status" value="1"/>
</dbReference>
<feature type="domain" description="ATP-grasp" evidence="14">
    <location>
        <begin position="120"/>
        <end position="316"/>
    </location>
</feature>
<dbReference type="FunFam" id="3.40.50.20:FF:000010">
    <property type="entry name" value="Propionyl-CoA carboxylase subunit alpha"/>
    <property type="match status" value="1"/>
</dbReference>
<dbReference type="GO" id="GO:0046872">
    <property type="term" value="F:metal ion binding"/>
    <property type="evidence" value="ECO:0007669"/>
    <property type="project" value="InterPro"/>
</dbReference>
<protein>
    <recommendedName>
        <fullName evidence="5">Biotin carboxylase</fullName>
    </recommendedName>
    <alternativeName>
        <fullName evidence="10">Acetyl-coenzyme A carboxylase biotin carboxylase subunit A</fullName>
    </alternativeName>
</protein>
<evidence type="ECO:0000256" key="11">
    <source>
        <dbReference type="ARBA" id="ARBA00048600"/>
    </source>
</evidence>
<dbReference type="EMBL" id="LNKA01000001">
    <property type="protein sequence ID" value="KTC65574.1"/>
    <property type="molecule type" value="Genomic_DNA"/>
</dbReference>
<keyword evidence="8 12" id="KW-0067">ATP-binding</keyword>
<dbReference type="FunFam" id="3.30.470.20:FF:000028">
    <property type="entry name" value="Methylcrotonoyl-CoA carboxylase subunit alpha, mitochondrial"/>
    <property type="match status" value="1"/>
</dbReference>
<dbReference type="PROSITE" id="PS50979">
    <property type="entry name" value="BC"/>
    <property type="match status" value="1"/>
</dbReference>
<reference evidence="16 18" key="1">
    <citation type="submission" date="2015-11" db="EMBL/GenBank/DDBJ databases">
        <title>Identification of large and diverse effector repertoires of 38 Legionella species.</title>
        <authorList>
            <person name="Burstein D."/>
            <person name="Amaro F."/>
            <person name="Zusman T."/>
            <person name="Lifshitz Z."/>
            <person name="Cohen O."/>
            <person name="Gilbert J.A."/>
            <person name="Pupko T."/>
            <person name="Shuman H.A."/>
            <person name="Segal G."/>
        </authorList>
    </citation>
    <scope>NUCLEOTIDE SEQUENCE [LARGE SCALE GENOMIC DNA]</scope>
    <source>
        <strain evidence="16 18">1762-AUS-E</strain>
    </source>
</reference>
<dbReference type="AlphaFoldDB" id="A0A0W0R3C3"/>
<dbReference type="InterPro" id="IPR011053">
    <property type="entry name" value="Single_hybrid_motif"/>
</dbReference>
<evidence type="ECO:0000313" key="17">
    <source>
        <dbReference type="EMBL" id="VEH85742.1"/>
    </source>
</evidence>
<dbReference type="InterPro" id="IPR016185">
    <property type="entry name" value="PreATP-grasp_dom_sf"/>
</dbReference>
<dbReference type="InterPro" id="IPR001882">
    <property type="entry name" value="Biotin_BS"/>
</dbReference>
<evidence type="ECO:0000256" key="4">
    <source>
        <dbReference type="ARBA" id="ARBA00011750"/>
    </source>
</evidence>
<evidence type="ECO:0000256" key="3">
    <source>
        <dbReference type="ARBA" id="ARBA00004956"/>
    </source>
</evidence>